<protein>
    <submittedName>
        <fullName evidence="2">Pyridoxamine 5'-phosphate oxidase family protein</fullName>
    </submittedName>
</protein>
<dbReference type="Gene3D" id="2.30.110.10">
    <property type="entry name" value="Electron Transport, Fmn-binding Protein, Chain A"/>
    <property type="match status" value="1"/>
</dbReference>
<evidence type="ECO:0000313" key="2">
    <source>
        <dbReference type="EMBL" id="WBL34833.1"/>
    </source>
</evidence>
<sequence>MPFTHGEGAREVQDRFDTRRLADAITATTVRDQLGENDRAFIERMDMFFIATQGADGRLDCSYKGGEPGFVRVLDERTVAFPSYDGNGQFMTAGNIVETGRVGMLFIDFANQRRMRLNGTASIDWADPLTAEWPGAQFTVRVAVEEVFPNCPRYIHKMQLVERSGFVPRAGCEAPEPEWKDHFEAALPAEQRARRAARRAGGRPAGG</sequence>
<proteinExistence type="predicted"/>
<dbReference type="Proteomes" id="UP001212803">
    <property type="component" value="Chromosome"/>
</dbReference>
<evidence type="ECO:0000259" key="1">
    <source>
        <dbReference type="Pfam" id="PF01243"/>
    </source>
</evidence>
<accession>A0ABY7M5D8</accession>
<dbReference type="PANTHER" id="PTHR42815:SF2">
    <property type="entry name" value="FAD-BINDING, PUTATIVE (AFU_ORTHOLOGUE AFUA_6G07600)-RELATED"/>
    <property type="match status" value="1"/>
</dbReference>
<keyword evidence="3" id="KW-1185">Reference proteome</keyword>
<dbReference type="SUPFAM" id="SSF50475">
    <property type="entry name" value="FMN-binding split barrel"/>
    <property type="match status" value="1"/>
</dbReference>
<organism evidence="2 3">
    <name type="scientific">Tepidiforma flava</name>
    <dbReference type="NCBI Taxonomy" id="3004094"/>
    <lineage>
        <taxon>Bacteria</taxon>
        <taxon>Bacillati</taxon>
        <taxon>Chloroflexota</taxon>
        <taxon>Tepidiformia</taxon>
        <taxon>Tepidiformales</taxon>
        <taxon>Tepidiformaceae</taxon>
        <taxon>Tepidiforma</taxon>
    </lineage>
</organism>
<dbReference type="Pfam" id="PF01243">
    <property type="entry name" value="PNPOx_N"/>
    <property type="match status" value="1"/>
</dbReference>
<gene>
    <name evidence="2" type="ORF">O0235_08495</name>
</gene>
<feature type="domain" description="Pyridoxamine 5'-phosphate oxidase N-terminal" evidence="1">
    <location>
        <begin position="36"/>
        <end position="133"/>
    </location>
</feature>
<dbReference type="RefSeq" id="WP_270055361.1">
    <property type="nucleotide sequence ID" value="NZ_CP115149.1"/>
</dbReference>
<dbReference type="EMBL" id="CP115149">
    <property type="protein sequence ID" value="WBL34833.1"/>
    <property type="molecule type" value="Genomic_DNA"/>
</dbReference>
<name>A0ABY7M5D8_9CHLR</name>
<evidence type="ECO:0000313" key="3">
    <source>
        <dbReference type="Proteomes" id="UP001212803"/>
    </source>
</evidence>
<reference evidence="2 3" key="1">
    <citation type="journal article" date="2023" name="ISME J.">
        <title>Thermophilic Dehalococcoidia with unusual traits shed light on an unexpected past.</title>
        <authorList>
            <person name="Palmer M."/>
            <person name="Covington J.K."/>
            <person name="Zhou E.M."/>
            <person name="Thomas S.C."/>
            <person name="Habib N."/>
            <person name="Seymour C.O."/>
            <person name="Lai D."/>
            <person name="Johnston J."/>
            <person name="Hashimi A."/>
            <person name="Jiao J.Y."/>
            <person name="Muok A.R."/>
            <person name="Liu L."/>
            <person name="Xian W.D."/>
            <person name="Zhi X.Y."/>
            <person name="Li M.M."/>
            <person name="Silva L.P."/>
            <person name="Bowen B.P."/>
            <person name="Louie K."/>
            <person name="Briegel A."/>
            <person name="Pett-Ridge J."/>
            <person name="Weber P.K."/>
            <person name="Tocheva E.I."/>
            <person name="Woyke T."/>
            <person name="Northen T.R."/>
            <person name="Mayali X."/>
            <person name="Li W.J."/>
            <person name="Hedlund B.P."/>
        </authorList>
    </citation>
    <scope>NUCLEOTIDE SEQUENCE [LARGE SCALE GENOMIC DNA]</scope>
    <source>
        <strain evidence="2 3">YIM 72310</strain>
    </source>
</reference>
<dbReference type="PANTHER" id="PTHR42815">
    <property type="entry name" value="FAD-BINDING, PUTATIVE (AFU_ORTHOLOGUE AFUA_6G07600)-RELATED"/>
    <property type="match status" value="1"/>
</dbReference>
<dbReference type="InterPro" id="IPR011576">
    <property type="entry name" value="Pyridox_Oxase_N"/>
</dbReference>
<dbReference type="InterPro" id="IPR012349">
    <property type="entry name" value="Split_barrel_FMN-bd"/>
</dbReference>